<dbReference type="GeneID" id="9945586"/>
<dbReference type="KEGG" id="loa:LOAG_08161"/>
<protein>
    <submittedName>
        <fullName evidence="1 3">Uncharacterized protein</fullName>
    </submittedName>
</protein>
<dbReference type="RefSeq" id="XP_003143741.2">
    <property type="nucleotide sequence ID" value="XM_003143693.2"/>
</dbReference>
<reference evidence="1 2" key="1">
    <citation type="submission" date="2012-04" db="EMBL/GenBank/DDBJ databases">
        <title>The Genome Sequence of Loa loa.</title>
        <authorList>
            <consortium name="The Broad Institute Genome Sequencing Platform"/>
            <consortium name="Broad Institute Genome Sequencing Center for Infectious Disease"/>
            <person name="Nutman T.B."/>
            <person name="Fink D.L."/>
            <person name="Russ C."/>
            <person name="Young S."/>
            <person name="Zeng Q."/>
            <person name="Gargeya S."/>
            <person name="Alvarado L."/>
            <person name="Berlin A."/>
            <person name="Chapman S.B."/>
            <person name="Chen Z."/>
            <person name="Freedman E."/>
            <person name="Gellesch M."/>
            <person name="Goldberg J."/>
            <person name="Griggs A."/>
            <person name="Gujja S."/>
            <person name="Heilman E.R."/>
            <person name="Heiman D."/>
            <person name="Howarth C."/>
            <person name="Mehta T."/>
            <person name="Neiman D."/>
            <person name="Pearson M."/>
            <person name="Roberts A."/>
            <person name="Saif S."/>
            <person name="Shea T."/>
            <person name="Shenoy N."/>
            <person name="Sisk P."/>
            <person name="Stolte C."/>
            <person name="Sykes S."/>
            <person name="White J."/>
            <person name="Yandava C."/>
            <person name="Haas B."/>
            <person name="Henn M.R."/>
            <person name="Nusbaum C."/>
            <person name="Birren B."/>
        </authorList>
    </citation>
    <scope>NUCLEOTIDE SEQUENCE [LARGE SCALE GENOMIC DNA]</scope>
</reference>
<reference evidence="3" key="2">
    <citation type="submission" date="2016-11" db="UniProtKB">
        <authorList>
            <consortium name="WormBaseParasite"/>
        </authorList>
    </citation>
    <scope>IDENTIFICATION</scope>
</reference>
<accession>A0A1S0TUC5</accession>
<sequence>MSPEIHQNTFSIRRSQWHITTDTTRQGYLLSSACCHFVKTGKGGQERKKEGSGEEDAVLYDTPEETAPVQHNNTYMNQQLSVMYSRCYCH</sequence>
<evidence type="ECO:0000313" key="3">
    <source>
        <dbReference type="WBParaSite" id="EN70_10676"/>
    </source>
</evidence>
<dbReference type="CTD" id="9945586"/>
<dbReference type="AlphaFoldDB" id="A0A1I7V7C0"/>
<dbReference type="InParanoid" id="A0A1I7V7C0"/>
<dbReference type="WBParaSite" id="EN70_10676">
    <property type="protein sequence ID" value="EN70_10676"/>
    <property type="gene ID" value="EN70_10676"/>
</dbReference>
<evidence type="ECO:0000313" key="2">
    <source>
        <dbReference type="Proteomes" id="UP000095285"/>
    </source>
</evidence>
<name>A0A1I7V7C0_LOALO</name>
<dbReference type="EMBL" id="JH712106">
    <property type="protein sequence ID" value="EFO20329.2"/>
    <property type="molecule type" value="Genomic_DNA"/>
</dbReference>
<accession>A0A1I7V7C0</accession>
<dbReference type="Proteomes" id="UP000095285">
    <property type="component" value="Unassembled WGS sequence"/>
</dbReference>
<gene>
    <name evidence="1 3" type="ORF">LOAG_08161</name>
</gene>
<evidence type="ECO:0000313" key="1">
    <source>
        <dbReference type="EMBL" id="EFO20329.2"/>
    </source>
</evidence>
<organism evidence="2 3">
    <name type="scientific">Loa loa</name>
    <name type="common">Eye worm</name>
    <name type="synonym">Filaria loa</name>
    <dbReference type="NCBI Taxonomy" id="7209"/>
    <lineage>
        <taxon>Eukaryota</taxon>
        <taxon>Metazoa</taxon>
        <taxon>Ecdysozoa</taxon>
        <taxon>Nematoda</taxon>
        <taxon>Chromadorea</taxon>
        <taxon>Rhabditida</taxon>
        <taxon>Spirurina</taxon>
        <taxon>Spiruromorpha</taxon>
        <taxon>Filarioidea</taxon>
        <taxon>Onchocercidae</taxon>
        <taxon>Loa</taxon>
    </lineage>
</organism>
<keyword evidence="2" id="KW-1185">Reference proteome</keyword>
<proteinExistence type="predicted"/>